<dbReference type="InterPro" id="IPR002575">
    <property type="entry name" value="Aminoglycoside_PTrfase"/>
</dbReference>
<dbReference type="EMBL" id="JBHSAY010000029">
    <property type="protein sequence ID" value="MFC4136317.1"/>
    <property type="molecule type" value="Genomic_DNA"/>
</dbReference>
<comment type="caution">
    <text evidence="2">The sequence shown here is derived from an EMBL/GenBank/DDBJ whole genome shotgun (WGS) entry which is preliminary data.</text>
</comment>
<accession>A0ABV8M0V9</accession>
<dbReference type="InterPro" id="IPR011009">
    <property type="entry name" value="Kinase-like_dom_sf"/>
</dbReference>
<protein>
    <submittedName>
        <fullName evidence="2">Phosphotransferase family protein</fullName>
    </submittedName>
</protein>
<evidence type="ECO:0000313" key="2">
    <source>
        <dbReference type="EMBL" id="MFC4136317.1"/>
    </source>
</evidence>
<reference evidence="3" key="1">
    <citation type="journal article" date="2019" name="Int. J. Syst. Evol. Microbiol.">
        <title>The Global Catalogue of Microorganisms (GCM) 10K type strain sequencing project: providing services to taxonomists for standard genome sequencing and annotation.</title>
        <authorList>
            <consortium name="The Broad Institute Genomics Platform"/>
            <consortium name="The Broad Institute Genome Sequencing Center for Infectious Disease"/>
            <person name="Wu L."/>
            <person name="Ma J."/>
        </authorList>
    </citation>
    <scope>NUCLEOTIDE SEQUENCE [LARGE SCALE GENOMIC DNA]</scope>
    <source>
        <strain evidence="3">CGMCC 4.7289</strain>
    </source>
</reference>
<sequence>MEAEPSPAALTWVAAATGAPVRHARRLAGGTHAATHLLRFDGSIDDLVLRRFRPGDPAVVRESTVLAALDGLGGWAPRLVAADPAGAVFGEPAVLTTRIPGDTDIATPHPEPLGRALARLHGVPVGGLAGFRDGMAVTAAGGASRAMPAARARLAEQERVLTHFDYWTGNVLWAGDVLTGIIDWSGASLAPRGFDISWCRLDLVLLHGPAYAEVFLDAYQEAAGVTVPELRQWDLFALANADRDVETWIDNYHDLGRTDLSAADLRSRHTAWTERRRGDD</sequence>
<organism evidence="2 3">
    <name type="scientific">Hamadaea flava</name>
    <dbReference type="NCBI Taxonomy" id="1742688"/>
    <lineage>
        <taxon>Bacteria</taxon>
        <taxon>Bacillati</taxon>
        <taxon>Actinomycetota</taxon>
        <taxon>Actinomycetes</taxon>
        <taxon>Micromonosporales</taxon>
        <taxon>Micromonosporaceae</taxon>
        <taxon>Hamadaea</taxon>
    </lineage>
</organism>
<dbReference type="SUPFAM" id="SSF56112">
    <property type="entry name" value="Protein kinase-like (PK-like)"/>
    <property type="match status" value="1"/>
</dbReference>
<dbReference type="Pfam" id="PF01636">
    <property type="entry name" value="APH"/>
    <property type="match status" value="1"/>
</dbReference>
<dbReference type="Proteomes" id="UP001595816">
    <property type="component" value="Unassembled WGS sequence"/>
</dbReference>
<evidence type="ECO:0000259" key="1">
    <source>
        <dbReference type="Pfam" id="PF01636"/>
    </source>
</evidence>
<proteinExistence type="predicted"/>
<evidence type="ECO:0000313" key="3">
    <source>
        <dbReference type="Proteomes" id="UP001595816"/>
    </source>
</evidence>
<dbReference type="Gene3D" id="3.90.1200.10">
    <property type="match status" value="1"/>
</dbReference>
<dbReference type="RefSeq" id="WP_253751067.1">
    <property type="nucleotide sequence ID" value="NZ_JAMZDZ010000001.1"/>
</dbReference>
<keyword evidence="3" id="KW-1185">Reference proteome</keyword>
<name>A0ABV8M0V9_9ACTN</name>
<feature type="domain" description="Aminoglycoside phosphotransferase" evidence="1">
    <location>
        <begin position="24"/>
        <end position="225"/>
    </location>
</feature>
<gene>
    <name evidence="2" type="ORF">ACFOZ4_37410</name>
</gene>